<dbReference type="Gene3D" id="2.60.120.620">
    <property type="entry name" value="q2cbj1_9rhob like domain"/>
    <property type="match status" value="1"/>
</dbReference>
<dbReference type="GO" id="GO:0005506">
    <property type="term" value="F:iron ion binding"/>
    <property type="evidence" value="ECO:0007669"/>
    <property type="project" value="InterPro"/>
</dbReference>
<accession>A0A8J6XES2</accession>
<dbReference type="EMBL" id="JACXAE010000076">
    <property type="protein sequence ID" value="MBD2775175.1"/>
    <property type="molecule type" value="Genomic_DNA"/>
</dbReference>
<dbReference type="InterPro" id="IPR044862">
    <property type="entry name" value="Pro_4_hyd_alph_FE2OG_OXY"/>
</dbReference>
<comment type="cofactor">
    <cofactor evidence="1">
        <name>L-ascorbate</name>
        <dbReference type="ChEBI" id="CHEBI:38290"/>
    </cofactor>
</comment>
<evidence type="ECO:0000256" key="3">
    <source>
        <dbReference type="ARBA" id="ARBA00023002"/>
    </source>
</evidence>
<reference evidence="5" key="1">
    <citation type="submission" date="2020-09" db="EMBL/GenBank/DDBJ databases">
        <title>Iningainema tapete sp. nov. (Scytonemataceae, Cyanobacteria) from greenhouses in central Florida (USA) produces two types of nodularin with biosynthetic potential for microcystin-LR and anabaenopeptins.</title>
        <authorList>
            <person name="Berthold D.E."/>
            <person name="Lefler F.W."/>
            <person name="Huang I.-S."/>
            <person name="Abdulla H."/>
            <person name="Zimba P.V."/>
            <person name="Laughinghouse H.D. IV."/>
        </authorList>
    </citation>
    <scope>NUCLEOTIDE SEQUENCE</scope>
    <source>
        <strain evidence="5">BLCCT55</strain>
    </source>
</reference>
<dbReference type="Proteomes" id="UP000629098">
    <property type="component" value="Unassembled WGS sequence"/>
</dbReference>
<evidence type="ECO:0000259" key="4">
    <source>
        <dbReference type="SMART" id="SM00702"/>
    </source>
</evidence>
<feature type="domain" description="Prolyl 4-hydroxylase alpha subunit" evidence="4">
    <location>
        <begin position="2"/>
        <end position="177"/>
    </location>
</feature>
<gene>
    <name evidence="5" type="ORF">ICL16_24710</name>
</gene>
<evidence type="ECO:0000256" key="2">
    <source>
        <dbReference type="ARBA" id="ARBA00022964"/>
    </source>
</evidence>
<keyword evidence="3" id="KW-0560">Oxidoreductase</keyword>
<evidence type="ECO:0000313" key="6">
    <source>
        <dbReference type="Proteomes" id="UP000629098"/>
    </source>
</evidence>
<protein>
    <submittedName>
        <fullName evidence="5">2OG-Fe(II) oxygenase</fullName>
    </submittedName>
</protein>
<sequence length="179" mass="20530">MNTCFRIDNFLSFKENQAILDWVLNNENRFSQSCVTTKVEGYRRSRIAHIFPVGSYVLPKLIDLLPMITETLELTFELGVIESQITSSNDQDYFKSHLDASIDCPKRVLSYVYYFHKQPKAFTGGQLALHHNITTLIEPLNNSLICFPSTCLHEVLTVQCPSKIFSDGRFTLNGWINCK</sequence>
<keyword evidence="2" id="KW-0223">Dioxygenase</keyword>
<proteinExistence type="predicted"/>
<evidence type="ECO:0000256" key="1">
    <source>
        <dbReference type="ARBA" id="ARBA00001961"/>
    </source>
</evidence>
<name>A0A8J6XES2_9CYAN</name>
<evidence type="ECO:0000313" key="5">
    <source>
        <dbReference type="EMBL" id="MBD2775175.1"/>
    </source>
</evidence>
<keyword evidence="6" id="KW-1185">Reference proteome</keyword>
<dbReference type="Pfam" id="PF13640">
    <property type="entry name" value="2OG-FeII_Oxy_3"/>
    <property type="match status" value="1"/>
</dbReference>
<comment type="caution">
    <text evidence="5">The sequence shown here is derived from an EMBL/GenBank/DDBJ whole genome shotgun (WGS) entry which is preliminary data.</text>
</comment>
<dbReference type="SMART" id="SM00702">
    <property type="entry name" value="P4Hc"/>
    <property type="match status" value="1"/>
</dbReference>
<dbReference type="GO" id="GO:0031418">
    <property type="term" value="F:L-ascorbic acid binding"/>
    <property type="evidence" value="ECO:0007669"/>
    <property type="project" value="InterPro"/>
</dbReference>
<dbReference type="InterPro" id="IPR006620">
    <property type="entry name" value="Pro_4_hyd_alph"/>
</dbReference>
<dbReference type="GO" id="GO:0051213">
    <property type="term" value="F:dioxygenase activity"/>
    <property type="evidence" value="ECO:0007669"/>
    <property type="project" value="UniProtKB-KW"/>
</dbReference>
<dbReference type="GO" id="GO:0016705">
    <property type="term" value="F:oxidoreductase activity, acting on paired donors, with incorporation or reduction of molecular oxygen"/>
    <property type="evidence" value="ECO:0007669"/>
    <property type="project" value="InterPro"/>
</dbReference>
<dbReference type="AlphaFoldDB" id="A0A8J6XES2"/>
<organism evidence="5 6">
    <name type="scientific">Iningainema tapete BLCC-T55</name>
    <dbReference type="NCBI Taxonomy" id="2748662"/>
    <lineage>
        <taxon>Bacteria</taxon>
        <taxon>Bacillati</taxon>
        <taxon>Cyanobacteriota</taxon>
        <taxon>Cyanophyceae</taxon>
        <taxon>Nostocales</taxon>
        <taxon>Scytonemataceae</taxon>
        <taxon>Iningainema tapete</taxon>
    </lineage>
</organism>